<evidence type="ECO:0000313" key="4">
    <source>
        <dbReference type="Proteomes" id="UP000501179"/>
    </source>
</evidence>
<organism evidence="3 4">
    <name type="scientific">Streptomyces liangshanensis</name>
    <dbReference type="NCBI Taxonomy" id="2717324"/>
    <lineage>
        <taxon>Bacteria</taxon>
        <taxon>Bacillati</taxon>
        <taxon>Actinomycetota</taxon>
        <taxon>Actinomycetes</taxon>
        <taxon>Kitasatosporales</taxon>
        <taxon>Streptomycetaceae</taxon>
        <taxon>Streptomyces</taxon>
    </lineage>
</organism>
<dbReference type="Proteomes" id="UP000501179">
    <property type="component" value="Chromosome"/>
</dbReference>
<reference evidence="3 4" key="1">
    <citation type="submission" date="2020-03" db="EMBL/GenBank/DDBJ databases">
        <title>A novel species.</title>
        <authorList>
            <person name="Gao J."/>
        </authorList>
    </citation>
    <scope>NUCLEOTIDE SEQUENCE [LARGE SCALE GENOMIC DNA]</scope>
    <source>
        <strain evidence="3 4">QMT-12</strain>
    </source>
</reference>
<keyword evidence="4" id="KW-1185">Reference proteome</keyword>
<evidence type="ECO:0000256" key="1">
    <source>
        <dbReference type="SAM" id="SignalP"/>
    </source>
</evidence>
<dbReference type="AlphaFoldDB" id="A0A6G9H7X5"/>
<feature type="chain" id="PRO_5039586113" evidence="1">
    <location>
        <begin position="23"/>
        <end position="120"/>
    </location>
</feature>
<gene>
    <name evidence="3" type="ORF">HA039_00445</name>
</gene>
<dbReference type="EMBL" id="CP050177">
    <property type="protein sequence ID" value="QIQ06590.1"/>
    <property type="molecule type" value="Genomic_DNA"/>
</dbReference>
<keyword evidence="1" id="KW-0732">Signal</keyword>
<protein>
    <submittedName>
        <fullName evidence="3">SH3 domain-containing protein</fullName>
    </submittedName>
</protein>
<dbReference type="InterPro" id="IPR003646">
    <property type="entry name" value="SH3-like_bac-type"/>
</dbReference>
<evidence type="ECO:0000259" key="2">
    <source>
        <dbReference type="PROSITE" id="PS51781"/>
    </source>
</evidence>
<accession>A0A6G9H7X5</accession>
<proteinExistence type="predicted"/>
<dbReference type="KEGG" id="slia:HA039_00445"/>
<dbReference type="PROSITE" id="PS51781">
    <property type="entry name" value="SH3B"/>
    <property type="match status" value="1"/>
</dbReference>
<name>A0A6G9H7X5_9ACTN</name>
<feature type="signal peptide" evidence="1">
    <location>
        <begin position="1"/>
        <end position="22"/>
    </location>
</feature>
<sequence>MKRRITAALAVAILAGSGAMVATPAAATGTTTPPEATTAVAALPKGKVVSRLPLSIRERPTTNSRYLGSFQPGTIITLYCKTRGQNVDGNNLWYLLGGSKPGWVSARYVQNLSPVSYCRF</sequence>
<dbReference type="Gene3D" id="2.30.30.40">
    <property type="entry name" value="SH3 Domains"/>
    <property type="match status" value="1"/>
</dbReference>
<evidence type="ECO:0000313" key="3">
    <source>
        <dbReference type="EMBL" id="QIQ06590.1"/>
    </source>
</evidence>
<feature type="domain" description="SH3b" evidence="2">
    <location>
        <begin position="44"/>
        <end position="113"/>
    </location>
</feature>
<dbReference type="Pfam" id="PF08239">
    <property type="entry name" value="SH3_3"/>
    <property type="match status" value="1"/>
</dbReference>